<dbReference type="InterPro" id="IPR036513">
    <property type="entry name" value="STAS_dom_sf"/>
</dbReference>
<keyword evidence="3" id="KW-1185">Reference proteome</keyword>
<proteinExistence type="predicted"/>
<dbReference type="SUPFAM" id="SSF52091">
    <property type="entry name" value="SpoIIaa-like"/>
    <property type="match status" value="1"/>
</dbReference>
<dbReference type="InterPro" id="IPR058548">
    <property type="entry name" value="MlaB-like_STAS"/>
</dbReference>
<dbReference type="EMBL" id="BPFZ01000013">
    <property type="protein sequence ID" value="GIU67776.1"/>
    <property type="molecule type" value="Genomic_DNA"/>
</dbReference>
<evidence type="ECO:0000313" key="3">
    <source>
        <dbReference type="Proteomes" id="UP001161064"/>
    </source>
</evidence>
<reference evidence="2" key="2">
    <citation type="journal article" date="2023" name="ISME Commun">
        <title>Characterization of a bloom-associated alphaproteobacterial lineage, 'Candidatus Phycosocius': insights into freshwater algal-bacterial interactions.</title>
        <authorList>
            <person name="Tanabe Y."/>
            <person name="Yamaguchi H."/>
            <person name="Yoshida M."/>
            <person name="Kai A."/>
            <person name="Okazaki Y."/>
        </authorList>
    </citation>
    <scope>NUCLEOTIDE SEQUENCE</scope>
    <source>
        <strain evidence="2">BOTRYCO-1</strain>
    </source>
</reference>
<dbReference type="Pfam" id="PF13466">
    <property type="entry name" value="STAS_2"/>
    <property type="match status" value="1"/>
</dbReference>
<protein>
    <submittedName>
        <fullName evidence="2">Chemotaxis protein CheX</fullName>
    </submittedName>
</protein>
<comment type="caution">
    <text evidence="2">The sequence shown here is derived from an EMBL/GenBank/DDBJ whole genome shotgun (WGS) entry which is preliminary data.</text>
</comment>
<name>A0ABQ4PXV4_9PROT</name>
<organism evidence="2 3">
    <name type="scientific">Candidatus Phycosocius spiralis</name>
    <dbReference type="NCBI Taxonomy" id="2815099"/>
    <lineage>
        <taxon>Bacteria</taxon>
        <taxon>Pseudomonadati</taxon>
        <taxon>Pseudomonadota</taxon>
        <taxon>Alphaproteobacteria</taxon>
        <taxon>Caulobacterales</taxon>
        <taxon>Caulobacterales incertae sedis</taxon>
        <taxon>Candidatus Phycosocius</taxon>
    </lineage>
</organism>
<dbReference type="Proteomes" id="UP001161064">
    <property type="component" value="Unassembled WGS sequence"/>
</dbReference>
<sequence>MTHFTLPTTLDTRAAPDLLEALRAHQGQDLILDASKVDSLGGLCLQILLAAKAEWGSSPFHFSVENPTPVFCEQMGAFGAAIEEFCLQGAAQ</sequence>
<evidence type="ECO:0000259" key="1">
    <source>
        <dbReference type="Pfam" id="PF13466"/>
    </source>
</evidence>
<feature type="domain" description="MlaB-like STAS" evidence="1">
    <location>
        <begin position="6"/>
        <end position="78"/>
    </location>
</feature>
<gene>
    <name evidence="2" type="ORF">PsB1_1930</name>
</gene>
<reference evidence="2" key="1">
    <citation type="submission" date="2021-05" db="EMBL/GenBank/DDBJ databases">
        <authorList>
            <person name="Tanabe Y."/>
        </authorList>
    </citation>
    <scope>NUCLEOTIDE SEQUENCE</scope>
    <source>
        <strain evidence="2">BOTRYCO-1</strain>
    </source>
</reference>
<evidence type="ECO:0000313" key="2">
    <source>
        <dbReference type="EMBL" id="GIU67776.1"/>
    </source>
</evidence>
<accession>A0ABQ4PXV4</accession>
<dbReference type="RefSeq" id="WP_284360838.1">
    <property type="nucleotide sequence ID" value="NZ_BPFZ01000013.1"/>
</dbReference>